<dbReference type="Proteomes" id="UP000002668">
    <property type="component" value="Genome"/>
</dbReference>
<evidence type="ECO:0000313" key="3">
    <source>
        <dbReference type="Proteomes" id="UP000002668"/>
    </source>
</evidence>
<reference evidence="3" key="1">
    <citation type="journal article" date="2011" name="Nat. Commun.">
        <title>Effector diversification within compartments of the Leptosphaeria maculans genome affected by Repeat-Induced Point mutations.</title>
        <authorList>
            <person name="Rouxel T."/>
            <person name="Grandaubert J."/>
            <person name="Hane J.K."/>
            <person name="Hoede C."/>
            <person name="van de Wouw A.P."/>
            <person name="Couloux A."/>
            <person name="Dominguez V."/>
            <person name="Anthouard V."/>
            <person name="Bally P."/>
            <person name="Bourras S."/>
            <person name="Cozijnsen A.J."/>
            <person name="Ciuffetti L.M."/>
            <person name="Degrave A."/>
            <person name="Dilmaghani A."/>
            <person name="Duret L."/>
            <person name="Fudal I."/>
            <person name="Goodwin S.B."/>
            <person name="Gout L."/>
            <person name="Glaser N."/>
            <person name="Linglin J."/>
            <person name="Kema G.H.J."/>
            <person name="Lapalu N."/>
            <person name="Lawrence C.B."/>
            <person name="May K."/>
            <person name="Meyer M."/>
            <person name="Ollivier B."/>
            <person name="Poulain J."/>
            <person name="Schoch C.L."/>
            <person name="Simon A."/>
            <person name="Spatafora J.W."/>
            <person name="Stachowiak A."/>
            <person name="Turgeon B.G."/>
            <person name="Tyler B.M."/>
            <person name="Vincent D."/>
            <person name="Weissenbach J."/>
            <person name="Amselem J."/>
            <person name="Quesneville H."/>
            <person name="Oliver R.P."/>
            <person name="Wincker P."/>
            <person name="Balesdent M.-H."/>
            <person name="Howlett B.J."/>
        </authorList>
    </citation>
    <scope>NUCLEOTIDE SEQUENCE [LARGE SCALE GENOMIC DNA]</scope>
    <source>
        <strain evidence="3">JN3 / isolate v23.1.3 / race Av1-4-5-6-7-8</strain>
    </source>
</reference>
<keyword evidence="3" id="KW-1185">Reference proteome</keyword>
<sequence>MLLIVHVLALAIESHLVLSYQLDFSCPITKAKGSCLTWNLDRYSSPAFYTPVPR</sequence>
<protein>
    <submittedName>
        <fullName evidence="2">Predicted protein</fullName>
    </submittedName>
</protein>
<name>E5A499_LEPMJ</name>
<feature type="signal peptide" evidence="1">
    <location>
        <begin position="1"/>
        <end position="19"/>
    </location>
</feature>
<dbReference type="InParanoid" id="E5A499"/>
<evidence type="ECO:0000313" key="2">
    <source>
        <dbReference type="EMBL" id="CBX98444.1"/>
    </source>
</evidence>
<evidence type="ECO:0000256" key="1">
    <source>
        <dbReference type="SAM" id="SignalP"/>
    </source>
</evidence>
<keyword evidence="1" id="KW-0732">Signal</keyword>
<dbReference type="EMBL" id="FP929133">
    <property type="protein sequence ID" value="CBX98444.1"/>
    <property type="molecule type" value="Genomic_DNA"/>
</dbReference>
<dbReference type="HOGENOM" id="CLU_3050769_0_0_1"/>
<accession>E5A499</accession>
<organism evidence="3">
    <name type="scientific">Leptosphaeria maculans (strain JN3 / isolate v23.1.3 / race Av1-4-5-6-7-8)</name>
    <name type="common">Blackleg fungus</name>
    <name type="synonym">Phoma lingam</name>
    <dbReference type="NCBI Taxonomy" id="985895"/>
    <lineage>
        <taxon>Eukaryota</taxon>
        <taxon>Fungi</taxon>
        <taxon>Dikarya</taxon>
        <taxon>Ascomycota</taxon>
        <taxon>Pezizomycotina</taxon>
        <taxon>Dothideomycetes</taxon>
        <taxon>Pleosporomycetidae</taxon>
        <taxon>Pleosporales</taxon>
        <taxon>Pleosporineae</taxon>
        <taxon>Leptosphaeriaceae</taxon>
        <taxon>Plenodomus</taxon>
        <taxon>Plenodomus lingam/Leptosphaeria maculans species complex</taxon>
    </lineage>
</organism>
<gene>
    <name evidence="2" type="ORF">LEMA_P098530.1</name>
</gene>
<dbReference type="VEuPathDB" id="FungiDB:LEMA_P098530.1"/>
<proteinExistence type="predicted"/>
<feature type="chain" id="PRO_5003192408" evidence="1">
    <location>
        <begin position="20"/>
        <end position="54"/>
    </location>
</feature>
<dbReference type="AlphaFoldDB" id="E5A499"/>